<feature type="transmembrane region" description="Helical" evidence="1">
    <location>
        <begin position="62"/>
        <end position="81"/>
    </location>
</feature>
<dbReference type="AlphaFoldDB" id="W7CGD3"/>
<sequence length="82" mass="9220">MLIKKLLLVSLEVIIVCLAALWLRHLVSPVSMSLLIVVTTLIMMALWHLYPRLTTQTKAPLLKGFMILIDCAIVVSIGFLFK</sequence>
<dbReference type="Proteomes" id="UP000019243">
    <property type="component" value="Unassembled WGS sequence"/>
</dbReference>
<dbReference type="EMBL" id="AODH01000049">
    <property type="protein sequence ID" value="EUJ36020.1"/>
    <property type="molecule type" value="Genomic_DNA"/>
</dbReference>
<evidence type="ECO:0000313" key="2">
    <source>
        <dbReference type="EMBL" id="EUJ36020.1"/>
    </source>
</evidence>
<evidence type="ECO:0000256" key="1">
    <source>
        <dbReference type="SAM" id="Phobius"/>
    </source>
</evidence>
<keyword evidence="3" id="KW-1185">Reference proteome</keyword>
<dbReference type="STRING" id="1265861.BCAMP_10990"/>
<keyword evidence="1" id="KW-1133">Transmembrane helix</keyword>
<proteinExistence type="predicted"/>
<gene>
    <name evidence="2" type="ORF">BCAMP_10990</name>
</gene>
<name>W7CGD3_9LIST</name>
<feature type="transmembrane region" description="Helical" evidence="1">
    <location>
        <begin position="6"/>
        <end position="23"/>
    </location>
</feature>
<evidence type="ECO:0000313" key="3">
    <source>
        <dbReference type="Proteomes" id="UP000019243"/>
    </source>
</evidence>
<feature type="transmembrane region" description="Helical" evidence="1">
    <location>
        <begin position="30"/>
        <end position="50"/>
    </location>
</feature>
<keyword evidence="1" id="KW-0812">Transmembrane</keyword>
<accession>W7CGD3</accession>
<protein>
    <submittedName>
        <fullName evidence="2">Uncharacterized protein</fullName>
    </submittedName>
</protein>
<keyword evidence="1" id="KW-0472">Membrane</keyword>
<organism evidence="2 3">
    <name type="scientific">Brochothrix campestris FSL F6-1037</name>
    <dbReference type="NCBI Taxonomy" id="1265861"/>
    <lineage>
        <taxon>Bacteria</taxon>
        <taxon>Bacillati</taxon>
        <taxon>Bacillota</taxon>
        <taxon>Bacilli</taxon>
        <taxon>Bacillales</taxon>
        <taxon>Listeriaceae</taxon>
        <taxon>Brochothrix</taxon>
    </lineage>
</organism>
<reference evidence="2 3" key="1">
    <citation type="submission" date="2012-12" db="EMBL/GenBank/DDBJ databases">
        <title>Novel taxa of Listeriaceae from agricultural environments in the United States.</title>
        <authorList>
            <person name="den Bakker H.C."/>
            <person name="Allred A."/>
            <person name="Warchocki S."/>
            <person name="Wright E.M."/>
            <person name="Burrell A."/>
            <person name="Nightingale K.K."/>
            <person name="Kephart D."/>
            <person name="Wiedmann M."/>
        </authorList>
    </citation>
    <scope>NUCLEOTIDE SEQUENCE [LARGE SCALE GENOMIC DNA]</scope>
    <source>
        <strain evidence="2 3">FSL F6-1037</strain>
    </source>
</reference>
<comment type="caution">
    <text evidence="2">The sequence shown here is derived from an EMBL/GenBank/DDBJ whole genome shotgun (WGS) entry which is preliminary data.</text>
</comment>
<dbReference type="OrthoDB" id="10000306at2"/>
<dbReference type="RefSeq" id="WP_035315424.1">
    <property type="nucleotide sequence ID" value="NZ_AODH01000049.1"/>
</dbReference>